<dbReference type="STRING" id="623744.A0A553N535"/>
<organism evidence="6 7">
    <name type="scientific">Danionella cerebrum</name>
    <dbReference type="NCBI Taxonomy" id="2873325"/>
    <lineage>
        <taxon>Eukaryota</taxon>
        <taxon>Metazoa</taxon>
        <taxon>Chordata</taxon>
        <taxon>Craniata</taxon>
        <taxon>Vertebrata</taxon>
        <taxon>Euteleostomi</taxon>
        <taxon>Actinopterygii</taxon>
        <taxon>Neopterygii</taxon>
        <taxon>Teleostei</taxon>
        <taxon>Ostariophysi</taxon>
        <taxon>Cypriniformes</taxon>
        <taxon>Danionidae</taxon>
        <taxon>Danioninae</taxon>
        <taxon>Danionella</taxon>
    </lineage>
</organism>
<dbReference type="EMBL" id="SRMA01027045">
    <property type="protein sequence ID" value="TRY60542.1"/>
    <property type="molecule type" value="Genomic_DNA"/>
</dbReference>
<accession>A0A553N535</accession>
<name>A0A553N535_9TELE</name>
<comment type="caution">
    <text evidence="6">The sequence shown here is derived from an EMBL/GenBank/DDBJ whole genome shotgun (WGS) entry which is preliminary data.</text>
</comment>
<feature type="region of interest" description="Disordered" evidence="3">
    <location>
        <begin position="95"/>
        <end position="126"/>
    </location>
</feature>
<dbReference type="InterPro" id="IPR039496">
    <property type="entry name" value="CCDC92/74_N"/>
</dbReference>
<feature type="domain" description="Coiled coil protein 74 C-terminal" evidence="5">
    <location>
        <begin position="118"/>
        <end position="235"/>
    </location>
</feature>
<proteinExistence type="predicted"/>
<evidence type="ECO:0000313" key="7">
    <source>
        <dbReference type="Proteomes" id="UP000316079"/>
    </source>
</evidence>
<evidence type="ECO:0000256" key="1">
    <source>
        <dbReference type="ARBA" id="ARBA00023054"/>
    </source>
</evidence>
<dbReference type="Pfam" id="PF14916">
    <property type="entry name" value="CCDC92"/>
    <property type="match status" value="1"/>
</dbReference>
<dbReference type="InterPro" id="IPR040370">
    <property type="entry name" value="CCDC74A/CCDC74B/CCDC92"/>
</dbReference>
<evidence type="ECO:0000256" key="3">
    <source>
        <dbReference type="SAM" id="MobiDB-lite"/>
    </source>
</evidence>
<gene>
    <name evidence="6" type="ORF">DNTS_026958</name>
</gene>
<evidence type="ECO:0000259" key="4">
    <source>
        <dbReference type="Pfam" id="PF14916"/>
    </source>
</evidence>
<evidence type="ECO:0000313" key="6">
    <source>
        <dbReference type="EMBL" id="TRY60542.1"/>
    </source>
</evidence>
<keyword evidence="1 2" id="KW-0175">Coiled coil</keyword>
<feature type="coiled-coil region" evidence="2">
    <location>
        <begin position="63"/>
        <end position="94"/>
    </location>
</feature>
<evidence type="ECO:0000256" key="2">
    <source>
        <dbReference type="SAM" id="Coils"/>
    </source>
</evidence>
<sequence length="240" mass="26857">MNVMASSNLPPLRNLPSWSRVRDLDRVRYPRLLSSDSVARSPSLELRPQQALPDPITLKDTRVASLQRDIHFLQQQQKETLERLHTEIDQLRRANKAGSSWSGSVSSKSCRTGSTMASSAEKDSTMRKSVSLLQPIAEASNPNSEGLQRIKKLLRDIVSKNKVPAEIFSLIGACDESRAEIPGRLPKLPLKPRAMKQYTSEAAGEAVILPSIKHSFGSRSRLERQTRVLDGQRTRRRLAL</sequence>
<keyword evidence="7" id="KW-1185">Reference proteome</keyword>
<dbReference type="InterPro" id="IPR029422">
    <property type="entry name" value="CCDC74_C"/>
</dbReference>
<dbReference type="Pfam" id="PF14917">
    <property type="entry name" value="CCDC74_C"/>
    <property type="match status" value="1"/>
</dbReference>
<feature type="domain" description="CCDC92/74 N-terminal" evidence="4">
    <location>
        <begin position="61"/>
        <end position="96"/>
    </location>
</feature>
<dbReference type="OrthoDB" id="2155209at2759"/>
<dbReference type="PANTHER" id="PTHR14882:SF5">
    <property type="entry name" value="COILED-COIL DOMAIN CONTAINING 74A"/>
    <property type="match status" value="1"/>
</dbReference>
<dbReference type="Proteomes" id="UP000316079">
    <property type="component" value="Unassembled WGS sequence"/>
</dbReference>
<dbReference type="AlphaFoldDB" id="A0A553N535"/>
<evidence type="ECO:0000259" key="5">
    <source>
        <dbReference type="Pfam" id="PF14917"/>
    </source>
</evidence>
<dbReference type="PANTHER" id="PTHR14882">
    <property type="entry name" value="COILED-COIL DOMAIN-CONTAINING 74A"/>
    <property type="match status" value="1"/>
</dbReference>
<protein>
    <submittedName>
        <fullName evidence="6">Uncharacterized protein</fullName>
    </submittedName>
</protein>
<feature type="compositionally biased region" description="Low complexity" evidence="3">
    <location>
        <begin position="99"/>
        <end position="109"/>
    </location>
</feature>
<reference evidence="6 7" key="1">
    <citation type="journal article" date="2019" name="Sci. Data">
        <title>Hybrid genome assembly and annotation of Danionella translucida.</title>
        <authorList>
            <person name="Kadobianskyi M."/>
            <person name="Schulze L."/>
            <person name="Schuelke M."/>
            <person name="Judkewitz B."/>
        </authorList>
    </citation>
    <scope>NUCLEOTIDE SEQUENCE [LARGE SCALE GENOMIC DNA]</scope>
    <source>
        <strain evidence="6 7">Bolton</strain>
    </source>
</reference>